<name>A0A4Z2G5P0_9TELE</name>
<feature type="domain" description="Myosin X N-terminal SH3" evidence="1">
    <location>
        <begin position="27"/>
        <end position="60"/>
    </location>
</feature>
<dbReference type="OrthoDB" id="10608944at2759"/>
<proteinExistence type="predicted"/>
<dbReference type="AlphaFoldDB" id="A0A4Z2G5P0"/>
<dbReference type="InterPro" id="IPR040640">
    <property type="entry name" value="MyoX_N_SH3"/>
</dbReference>
<dbReference type="EMBL" id="SRLO01000678">
    <property type="protein sequence ID" value="TNN48896.1"/>
    <property type="molecule type" value="Genomic_DNA"/>
</dbReference>
<comment type="caution">
    <text evidence="2">The sequence shown here is derived from an EMBL/GenBank/DDBJ whole genome shotgun (WGS) entry which is preliminary data.</text>
</comment>
<keyword evidence="3" id="KW-1185">Reference proteome</keyword>
<evidence type="ECO:0000259" key="1">
    <source>
        <dbReference type="Pfam" id="PF18597"/>
    </source>
</evidence>
<dbReference type="Pfam" id="PF18597">
    <property type="entry name" value="SH3_19"/>
    <property type="match status" value="1"/>
</dbReference>
<evidence type="ECO:0000313" key="3">
    <source>
        <dbReference type="Proteomes" id="UP000314294"/>
    </source>
</evidence>
<sequence length="135" mass="14542">MLSSSSSIRLCPFRGIRGQSVCVSVIQGTRVWVKEKEQLVPATVNSCGDGPLVVTTDYGEGCENIPFPPFAERLSCMAAVRRGAGLISVSRLQEHQYIVSLNRPSGVRGGVMGALQSASRVNTQAMCVREAEQKE</sequence>
<gene>
    <name evidence="2" type="primary">MYO10_6</name>
    <name evidence="2" type="ORF">EYF80_040919</name>
</gene>
<protein>
    <submittedName>
        <fullName evidence="2">Unconventional myosin-X</fullName>
    </submittedName>
</protein>
<reference evidence="2 3" key="1">
    <citation type="submission" date="2019-03" db="EMBL/GenBank/DDBJ databases">
        <title>First draft genome of Liparis tanakae, snailfish: a comprehensive survey of snailfish specific genes.</title>
        <authorList>
            <person name="Kim W."/>
            <person name="Song I."/>
            <person name="Jeong J.-H."/>
            <person name="Kim D."/>
            <person name="Kim S."/>
            <person name="Ryu S."/>
            <person name="Song J.Y."/>
            <person name="Lee S.K."/>
        </authorList>
    </citation>
    <scope>NUCLEOTIDE SEQUENCE [LARGE SCALE GENOMIC DNA]</scope>
    <source>
        <tissue evidence="2">Muscle</tissue>
    </source>
</reference>
<dbReference type="Proteomes" id="UP000314294">
    <property type="component" value="Unassembled WGS sequence"/>
</dbReference>
<accession>A0A4Z2G5P0</accession>
<organism evidence="2 3">
    <name type="scientific">Liparis tanakae</name>
    <name type="common">Tanaka's snailfish</name>
    <dbReference type="NCBI Taxonomy" id="230148"/>
    <lineage>
        <taxon>Eukaryota</taxon>
        <taxon>Metazoa</taxon>
        <taxon>Chordata</taxon>
        <taxon>Craniata</taxon>
        <taxon>Vertebrata</taxon>
        <taxon>Euteleostomi</taxon>
        <taxon>Actinopterygii</taxon>
        <taxon>Neopterygii</taxon>
        <taxon>Teleostei</taxon>
        <taxon>Neoteleostei</taxon>
        <taxon>Acanthomorphata</taxon>
        <taxon>Eupercaria</taxon>
        <taxon>Perciformes</taxon>
        <taxon>Cottioidei</taxon>
        <taxon>Cottales</taxon>
        <taxon>Liparidae</taxon>
        <taxon>Liparis</taxon>
    </lineage>
</organism>
<evidence type="ECO:0000313" key="2">
    <source>
        <dbReference type="EMBL" id="TNN48896.1"/>
    </source>
</evidence>